<dbReference type="EMBL" id="CCXS01000001">
    <property type="protein sequence ID" value="CEG23141.1"/>
    <property type="molecule type" value="Genomic_DNA"/>
</dbReference>
<gene>
    <name evidence="1" type="ORF">BN1080_02085</name>
</gene>
<name>A0A098EPB5_9BACL</name>
<evidence type="ECO:0000313" key="2">
    <source>
        <dbReference type="Proteomes" id="UP000043699"/>
    </source>
</evidence>
<accession>A0A098EPB5</accession>
<dbReference type="STRING" id="1499687.BN1080_02085"/>
<proteinExistence type="predicted"/>
<evidence type="ECO:0000313" key="1">
    <source>
        <dbReference type="EMBL" id="CEG23141.1"/>
    </source>
</evidence>
<sequence>MGAFIARQPNGLLCRFSSVVDCPTKWNMTDEDYLNNATGTVNNREHGQDILDNYMQPFTEVIEYFRTENMSAAEFIDFLIDVGYIELKE</sequence>
<reference evidence="1 2" key="1">
    <citation type="submission" date="2014-09" db="EMBL/GenBank/DDBJ databases">
        <authorList>
            <person name="Urmite Genomes Urmite Genomes"/>
        </authorList>
    </citation>
    <scope>NUCLEOTIDE SEQUENCE [LARGE SCALE GENOMIC DNA]</scope>
    <source>
        <strain evidence="1 2">ES2</strain>
    </source>
</reference>
<dbReference type="RefSeq" id="WP_052651935.1">
    <property type="nucleotide sequence ID" value="NZ_CCXS01000001.1"/>
</dbReference>
<organism evidence="1 2">
    <name type="scientific">Planococcus massiliensis</name>
    <dbReference type="NCBI Taxonomy" id="1499687"/>
    <lineage>
        <taxon>Bacteria</taxon>
        <taxon>Bacillati</taxon>
        <taxon>Bacillota</taxon>
        <taxon>Bacilli</taxon>
        <taxon>Bacillales</taxon>
        <taxon>Caryophanaceae</taxon>
        <taxon>Planococcus</taxon>
    </lineage>
</organism>
<dbReference type="Proteomes" id="UP000043699">
    <property type="component" value="Unassembled WGS sequence"/>
</dbReference>
<dbReference type="AlphaFoldDB" id="A0A098EPB5"/>
<protein>
    <submittedName>
        <fullName evidence="1">Uncharacterized protein</fullName>
    </submittedName>
</protein>
<keyword evidence="2" id="KW-1185">Reference proteome</keyword>
<dbReference type="OrthoDB" id="2087711at2"/>